<proteinExistence type="predicted"/>
<dbReference type="KEGG" id="run:DR864_24240"/>
<dbReference type="OrthoDB" id="949279at2"/>
<dbReference type="Proteomes" id="UP000251993">
    <property type="component" value="Chromosome"/>
</dbReference>
<feature type="chain" id="PRO_5016583042" description="TonB C-terminal domain-containing protein" evidence="1">
    <location>
        <begin position="19"/>
        <end position="175"/>
    </location>
</feature>
<name>A0A344TPQ3_9BACT</name>
<evidence type="ECO:0000256" key="1">
    <source>
        <dbReference type="SAM" id="SignalP"/>
    </source>
</evidence>
<gene>
    <name evidence="2" type="ORF">DR864_24240</name>
</gene>
<evidence type="ECO:0000313" key="3">
    <source>
        <dbReference type="Proteomes" id="UP000251993"/>
    </source>
</evidence>
<evidence type="ECO:0008006" key="4">
    <source>
        <dbReference type="Google" id="ProtNLM"/>
    </source>
</evidence>
<evidence type="ECO:0000313" key="2">
    <source>
        <dbReference type="EMBL" id="AXE20624.1"/>
    </source>
</evidence>
<dbReference type="RefSeq" id="WP_114069387.1">
    <property type="nucleotide sequence ID" value="NZ_CP030850.1"/>
</dbReference>
<dbReference type="SUPFAM" id="SSF74653">
    <property type="entry name" value="TolA/TonB C-terminal domain"/>
    <property type="match status" value="1"/>
</dbReference>
<dbReference type="AlphaFoldDB" id="A0A344TPQ3"/>
<dbReference type="Gene3D" id="3.30.1150.10">
    <property type="match status" value="1"/>
</dbReference>
<protein>
    <recommendedName>
        <fullName evidence="4">TonB C-terminal domain-containing protein</fullName>
    </recommendedName>
</protein>
<accession>A0A344TPQ3</accession>
<keyword evidence="3" id="KW-1185">Reference proteome</keyword>
<reference evidence="2 3" key="1">
    <citation type="submission" date="2018-07" db="EMBL/GenBank/DDBJ databases">
        <title>Genome sequencing of Runella.</title>
        <authorList>
            <person name="Baek M.-G."/>
            <person name="Yi H."/>
        </authorList>
    </citation>
    <scope>NUCLEOTIDE SEQUENCE [LARGE SCALE GENOMIC DNA]</scope>
    <source>
        <strain evidence="2 3">HYN0085</strain>
    </source>
</reference>
<keyword evidence="1" id="KW-0732">Signal</keyword>
<organism evidence="2 3">
    <name type="scientific">Runella rosea</name>
    <dbReference type="NCBI Taxonomy" id="2259595"/>
    <lineage>
        <taxon>Bacteria</taxon>
        <taxon>Pseudomonadati</taxon>
        <taxon>Bacteroidota</taxon>
        <taxon>Cytophagia</taxon>
        <taxon>Cytophagales</taxon>
        <taxon>Spirosomataceae</taxon>
        <taxon>Runella</taxon>
    </lineage>
</organism>
<feature type="signal peptide" evidence="1">
    <location>
        <begin position="1"/>
        <end position="18"/>
    </location>
</feature>
<sequence length="175" mass="20157">MKKILVFSLLLVSTMLYKAFSQGLATLNDPIIAASASNNIRYPIGAIRNSVYGRIYASFDIDSAGYVRNINVIYPIMNKKSMGILGFEHEIKTGLSKTPRLRNRNQGKYILPIAFVYNNIYYNSNDYPTNKLPKEYYSREYQILNEVQITARSDQHRSIRQYSNIPPPSRQIVDY</sequence>
<dbReference type="EMBL" id="CP030850">
    <property type="protein sequence ID" value="AXE20624.1"/>
    <property type="molecule type" value="Genomic_DNA"/>
</dbReference>